<evidence type="ECO:0000313" key="2">
    <source>
        <dbReference type="Proteomes" id="UP000055048"/>
    </source>
</evidence>
<dbReference type="EMBL" id="JYDJ01000407">
    <property type="protein sequence ID" value="KRX35819.1"/>
    <property type="molecule type" value="Genomic_DNA"/>
</dbReference>
<reference evidence="1 2" key="1">
    <citation type="submission" date="2015-01" db="EMBL/GenBank/DDBJ databases">
        <title>Evolution of Trichinella species and genotypes.</title>
        <authorList>
            <person name="Korhonen P.K."/>
            <person name="Edoardo P."/>
            <person name="Giuseppe L.R."/>
            <person name="Gasser R.B."/>
        </authorList>
    </citation>
    <scope>NUCLEOTIDE SEQUENCE [LARGE SCALE GENOMIC DNA]</scope>
    <source>
        <strain evidence="1">ISS417</strain>
    </source>
</reference>
<evidence type="ECO:0000313" key="1">
    <source>
        <dbReference type="EMBL" id="KRX35819.1"/>
    </source>
</evidence>
<name>A0A0V0T9U6_9BILA</name>
<sequence length="85" mass="9721">MSCNCFTQKHFRFLLQALPNERCYNRTGARLGAPSPRVAIIHLPHYRLKTDRIPIHVLRSSCDCANLPDGCWSAKPHHGYSKAEF</sequence>
<proteinExistence type="predicted"/>
<keyword evidence="2" id="KW-1185">Reference proteome</keyword>
<dbReference type="AlphaFoldDB" id="A0A0V0T9U6"/>
<dbReference type="Proteomes" id="UP000055048">
    <property type="component" value="Unassembled WGS sequence"/>
</dbReference>
<accession>A0A0V0T9U6</accession>
<organism evidence="1 2">
    <name type="scientific">Trichinella murrelli</name>
    <dbReference type="NCBI Taxonomy" id="144512"/>
    <lineage>
        <taxon>Eukaryota</taxon>
        <taxon>Metazoa</taxon>
        <taxon>Ecdysozoa</taxon>
        <taxon>Nematoda</taxon>
        <taxon>Enoplea</taxon>
        <taxon>Dorylaimia</taxon>
        <taxon>Trichinellida</taxon>
        <taxon>Trichinellidae</taxon>
        <taxon>Trichinella</taxon>
    </lineage>
</organism>
<protein>
    <submittedName>
        <fullName evidence="1">Uncharacterized protein</fullName>
    </submittedName>
</protein>
<dbReference type="OrthoDB" id="10607563at2759"/>
<gene>
    <name evidence="1" type="ORF">T05_14876</name>
</gene>
<comment type="caution">
    <text evidence="1">The sequence shown here is derived from an EMBL/GenBank/DDBJ whole genome shotgun (WGS) entry which is preliminary data.</text>
</comment>